<organism evidence="13 14">
    <name type="scientific">Euphydryas editha</name>
    <name type="common">Edith's checkerspot</name>
    <dbReference type="NCBI Taxonomy" id="104508"/>
    <lineage>
        <taxon>Eukaryota</taxon>
        <taxon>Metazoa</taxon>
        <taxon>Ecdysozoa</taxon>
        <taxon>Arthropoda</taxon>
        <taxon>Hexapoda</taxon>
        <taxon>Insecta</taxon>
        <taxon>Pterygota</taxon>
        <taxon>Neoptera</taxon>
        <taxon>Endopterygota</taxon>
        <taxon>Lepidoptera</taxon>
        <taxon>Glossata</taxon>
        <taxon>Ditrysia</taxon>
        <taxon>Papilionoidea</taxon>
        <taxon>Nymphalidae</taxon>
        <taxon>Nymphalinae</taxon>
        <taxon>Euphydryas</taxon>
    </lineage>
</organism>
<gene>
    <name evidence="13" type="ORF">EEDITHA_LOCUS15051</name>
</gene>
<feature type="compositionally biased region" description="Polar residues" evidence="11">
    <location>
        <begin position="1119"/>
        <end position="1142"/>
    </location>
</feature>
<feature type="compositionally biased region" description="Low complexity" evidence="11">
    <location>
        <begin position="855"/>
        <end position="870"/>
    </location>
</feature>
<evidence type="ECO:0000256" key="7">
    <source>
        <dbReference type="ARBA" id="ARBA00023054"/>
    </source>
</evidence>
<feature type="compositionally biased region" description="Basic and acidic residues" evidence="11">
    <location>
        <begin position="765"/>
        <end position="782"/>
    </location>
</feature>
<evidence type="ECO:0000256" key="6">
    <source>
        <dbReference type="ARBA" id="ARBA00022703"/>
    </source>
</evidence>
<protein>
    <recommendedName>
        <fullName evidence="12">Daxx histone-binding domain-containing protein</fullName>
    </recommendedName>
</protein>
<dbReference type="Pfam" id="PF20920">
    <property type="entry name" value="DAXX_hist_bd"/>
    <property type="match status" value="1"/>
</dbReference>
<feature type="compositionally biased region" description="Basic and acidic residues" evidence="11">
    <location>
        <begin position="814"/>
        <end position="832"/>
    </location>
</feature>
<evidence type="ECO:0000256" key="10">
    <source>
        <dbReference type="SAM" id="Coils"/>
    </source>
</evidence>
<evidence type="ECO:0000313" key="14">
    <source>
        <dbReference type="Proteomes" id="UP001153954"/>
    </source>
</evidence>
<feature type="compositionally biased region" description="Acidic residues" evidence="11">
    <location>
        <begin position="704"/>
        <end position="721"/>
    </location>
</feature>
<dbReference type="GO" id="GO:0005694">
    <property type="term" value="C:chromosome"/>
    <property type="evidence" value="ECO:0007669"/>
    <property type="project" value="UniProtKB-SubCell"/>
</dbReference>
<dbReference type="InterPro" id="IPR046426">
    <property type="entry name" value="DAXX_histone-bd_sf"/>
</dbReference>
<evidence type="ECO:0000256" key="1">
    <source>
        <dbReference type="ARBA" id="ARBA00004123"/>
    </source>
</evidence>
<proteinExistence type="predicted"/>
<dbReference type="AlphaFoldDB" id="A0AAU9UMB4"/>
<feature type="region of interest" description="Disordered" evidence="11">
    <location>
        <begin position="294"/>
        <end position="320"/>
    </location>
</feature>
<keyword evidence="9" id="KW-0539">Nucleus</keyword>
<evidence type="ECO:0000256" key="8">
    <source>
        <dbReference type="ARBA" id="ARBA00023186"/>
    </source>
</evidence>
<feature type="domain" description="Daxx histone-binding" evidence="12">
    <location>
        <begin position="607"/>
        <end position="687"/>
    </location>
</feature>
<feature type="coiled-coil region" evidence="10">
    <location>
        <begin position="499"/>
        <end position="526"/>
    </location>
</feature>
<keyword evidence="6" id="KW-0053">Apoptosis</keyword>
<feature type="region of interest" description="Disordered" evidence="11">
    <location>
        <begin position="701"/>
        <end position="838"/>
    </location>
</feature>
<evidence type="ECO:0000256" key="4">
    <source>
        <dbReference type="ARBA" id="ARBA00022454"/>
    </source>
</evidence>
<keyword evidence="4" id="KW-0158">Chromosome</keyword>
<dbReference type="GO" id="GO:0006915">
    <property type="term" value="P:apoptotic process"/>
    <property type="evidence" value="ECO:0007669"/>
    <property type="project" value="UniProtKB-KW"/>
</dbReference>
<feature type="compositionally biased region" description="Acidic residues" evidence="11">
    <location>
        <begin position="1"/>
        <end position="16"/>
    </location>
</feature>
<feature type="compositionally biased region" description="Polar residues" evidence="11">
    <location>
        <begin position="803"/>
        <end position="813"/>
    </location>
</feature>
<dbReference type="CDD" id="cd13150">
    <property type="entry name" value="DAXX_histone_binding"/>
    <property type="match status" value="1"/>
</dbReference>
<dbReference type="InterPro" id="IPR046378">
    <property type="entry name" value="DAXX_histone-bd"/>
</dbReference>
<dbReference type="InterPro" id="IPR038298">
    <property type="entry name" value="Daxx_N_sf"/>
</dbReference>
<comment type="subcellular location">
    <subcellularLocation>
        <location evidence="2">Chromosome</location>
    </subcellularLocation>
    <subcellularLocation>
        <location evidence="3">Cytoplasm</location>
    </subcellularLocation>
    <subcellularLocation>
        <location evidence="1">Nucleus</location>
    </subcellularLocation>
</comment>
<dbReference type="EMBL" id="CAKOGL010000022">
    <property type="protein sequence ID" value="CAH2100151.1"/>
    <property type="molecule type" value="Genomic_DNA"/>
</dbReference>
<dbReference type="GO" id="GO:0042393">
    <property type="term" value="F:histone binding"/>
    <property type="evidence" value="ECO:0007669"/>
    <property type="project" value="InterPro"/>
</dbReference>
<evidence type="ECO:0000313" key="13">
    <source>
        <dbReference type="EMBL" id="CAH2100151.1"/>
    </source>
</evidence>
<feature type="compositionally biased region" description="Polar residues" evidence="11">
    <location>
        <begin position="783"/>
        <end position="796"/>
    </location>
</feature>
<keyword evidence="5" id="KW-0963">Cytoplasm</keyword>
<evidence type="ECO:0000256" key="9">
    <source>
        <dbReference type="ARBA" id="ARBA00023242"/>
    </source>
</evidence>
<feature type="compositionally biased region" description="Basic and acidic residues" evidence="11">
    <location>
        <begin position="734"/>
        <end position="758"/>
    </location>
</feature>
<sequence length="1142" mass="130171">MASEDVIELGSSEDEAQPAPKKKKPMPNAMVHIPNKLPGITIKPAKINISSAHKVSNYPNKRYIPKRVLSKPILISKPNINLNTNINKYNQNSTPMRIPILKKLPKSANIVSSNLNRFSINPISVAKNLRKPELVIKKVSSNIRLKNPVEVQGPRLLNNLPPGITIKPLVHPSASGLHKNKKYNVNALKNTVGEVLTVEIDDEEAAETSIESPQWYLRPEEQEDFKNETKDSQLKLNNKIELSLEEQNNREPEPQNFVEITIEDSPVKSLQLKDRSEIGNELAIIIEDSPVKPIKNRNIDSDREQSPDRKPQSKKKLDYPKDRQVVEIEIDLMERGSVNCNENDGINKQEIETNNQDESKIISNERIISKSETNDINNLKDDTGSFEFHPVYQNFIDTCFKLENSEDMKKIVEKKIKAYYKQCPKEYVESEDFIDMVSSKIVAMKSGPEKMYLYIKDIVDELNLQRKITKAIPPKPTDTIQETDNVTYSEGDSKRQRQIRKLEKTIKKLHRAIQKLEEQEVDFEDDEDSVYLLTERYKERMVHVHAKFCQLTNTKMPSEPRIHLEARPGRPTGPVRKLEKWINRKVPIGTPLPFPDFHDVLKCVRDANDEDNLGLNEVDIMEEARDLFTRCGKKLQRRRQENEWRLAVSRLSRDVDPAEESLDLKKKLDENKSVASKRESELLNKYVDRQNQLKLVAEEIGDKEAEESPVESEEEEIDDDNSLTNKQKRKERLKRLLQERNRKYEEKENNPEGEKQENNVDCSENIEKSKSQPKTKSQDDNSNKIVVSTDNDTQISEVDGLKSSVSEQVQENTQKNEIEDKIEIDQSDKNEENEFESDIDELHLLQKLHSENESDVSTLDSSGSDSLDGFDSSIAISDTLESDSDVENKNPLSDVISIENSSYSESEATVNGIPKGNEVKSTKKSKVEDLVSNAFEVKYFTTDPLRKERENIVENILLASSDDENSNKVVEYEGTSINLKDDDISISETTIDGDLCSKPNDLNEKNSLENNNATNLDCSVENKNPSMLIYKQGDEQDNKSLDSVMECSDDDDVVNTGDLLKDDIDIRSTSDVNSVNSVELQMEQNELEINSTPTESLKNIKLCNTELSELNENEKHETQNSTQTDSSTANIETGNNNNMEID</sequence>
<comment type="caution">
    <text evidence="13">The sequence shown here is derived from an EMBL/GenBank/DDBJ whole genome shotgun (WGS) entry which is preliminary data.</text>
</comment>
<dbReference type="GO" id="GO:0005634">
    <property type="term" value="C:nucleus"/>
    <property type="evidence" value="ECO:0007669"/>
    <property type="project" value="UniProtKB-SubCell"/>
</dbReference>
<dbReference type="Gene3D" id="1.10.8.810">
    <property type="entry name" value="Daxx helical bundle domain"/>
    <property type="match status" value="1"/>
</dbReference>
<dbReference type="GO" id="GO:0005737">
    <property type="term" value="C:cytoplasm"/>
    <property type="evidence" value="ECO:0007669"/>
    <property type="project" value="UniProtKB-SubCell"/>
</dbReference>
<keyword evidence="8" id="KW-0143">Chaperone</keyword>
<keyword evidence="14" id="KW-1185">Reference proteome</keyword>
<feature type="region of interest" description="Disordered" evidence="11">
    <location>
        <begin position="1111"/>
        <end position="1142"/>
    </location>
</feature>
<reference evidence="13" key="1">
    <citation type="submission" date="2022-03" db="EMBL/GenBank/DDBJ databases">
        <authorList>
            <person name="Tunstrom K."/>
        </authorList>
    </citation>
    <scope>NUCLEOTIDE SEQUENCE</scope>
</reference>
<dbReference type="Proteomes" id="UP001153954">
    <property type="component" value="Unassembled WGS sequence"/>
</dbReference>
<feature type="compositionally biased region" description="Basic and acidic residues" evidence="11">
    <location>
        <begin position="297"/>
        <end position="320"/>
    </location>
</feature>
<accession>A0AAU9UMB4</accession>
<evidence type="ECO:0000256" key="11">
    <source>
        <dbReference type="SAM" id="MobiDB-lite"/>
    </source>
</evidence>
<evidence type="ECO:0000259" key="12">
    <source>
        <dbReference type="Pfam" id="PF20920"/>
    </source>
</evidence>
<name>A0AAU9UMB4_EUPED</name>
<evidence type="ECO:0000256" key="2">
    <source>
        <dbReference type="ARBA" id="ARBA00004286"/>
    </source>
</evidence>
<evidence type="ECO:0000256" key="3">
    <source>
        <dbReference type="ARBA" id="ARBA00004496"/>
    </source>
</evidence>
<keyword evidence="7 10" id="KW-0175">Coiled coil</keyword>
<dbReference type="Gene3D" id="1.20.58.2170">
    <property type="match status" value="1"/>
</dbReference>
<dbReference type="GO" id="GO:0006355">
    <property type="term" value="P:regulation of DNA-templated transcription"/>
    <property type="evidence" value="ECO:0007669"/>
    <property type="project" value="UniProtKB-ARBA"/>
</dbReference>
<evidence type="ECO:0000256" key="5">
    <source>
        <dbReference type="ARBA" id="ARBA00022490"/>
    </source>
</evidence>
<feature type="region of interest" description="Disordered" evidence="11">
    <location>
        <begin position="1"/>
        <end position="29"/>
    </location>
</feature>
<feature type="region of interest" description="Disordered" evidence="11">
    <location>
        <begin position="851"/>
        <end position="870"/>
    </location>
</feature>